<protein>
    <submittedName>
        <fullName evidence="1">Uncharacterized protein</fullName>
    </submittedName>
</protein>
<dbReference type="Gene3D" id="1.25.40.10">
    <property type="entry name" value="Tetratricopeptide repeat domain"/>
    <property type="match status" value="2"/>
</dbReference>
<sequence>MGIRSSVQIMALSVRLDARLKQIDLTAGTAGLVALDAALEDATRLRRLLEQSRETHVISTVVLIRFHSLRHHLLPLGEGTGDLHIAARLVDAALKSNPALVPGALRACRNADEVAALLVCDRVRRMLTEADATSDRSSLDQAIGLVRAALPCISTANPQRGVVASLLSAAYLTRHQRFHEPEDCDEAVNAGREGVRCSATPSDRARAQFHLGRALLAAFARTTAATELEEAIGLLRASVSATPKTDPAHEPRRDLLAAALQSAEHVEGLLDDGVAISRAVMEITGDGDPYRAQRLEGLGFFLVGRYYKSGSLSDLDEGIAALREAVAASSADDDGLPWRNLQLGESLLLRAQHTGAPGDLDDAVAITRVALSLIPEGDPRTADYLTALAGQLRVRAERGFSVEDLDEAITLGRAAVARAGTDRSHAREGSHGLINLSGALGTRFAWFGALSDLREAIDVSRAAVAAAHSGNRALCLSNLGANLQRLFVWSQEPADLDAALETARAAVEACLRSDQDRKRYLANLAALLSMRVTLGTGPSGDLDEAIAASLAALELTPVGHEDRPRWLAGRALMLRSRAERDRAATEAAEAVTLAQTALDELPAVHADRGQLLSVVASCLDLHAELAASPADARRAIGLWSEAAELAASPVMARITSARAAAYAAASLEPGGTAAADLYAKAVSLLPLVASRAIERRSQEQRLQSVVDVAGDAAACALATDRAERAVELLEQGRNLIWNQTLDAHDDFADLRAHHPELADRLRAVSLGLSDTRLDETGLFPPLAPP</sequence>
<evidence type="ECO:0000313" key="2">
    <source>
        <dbReference type="Proteomes" id="UP000618795"/>
    </source>
</evidence>
<reference evidence="1" key="2">
    <citation type="submission" date="2020-09" db="EMBL/GenBank/DDBJ databases">
        <authorList>
            <person name="Sun Q."/>
            <person name="Ohkuma M."/>
        </authorList>
    </citation>
    <scope>NUCLEOTIDE SEQUENCE</scope>
    <source>
        <strain evidence="1">JCM 4369</strain>
    </source>
</reference>
<dbReference type="RefSeq" id="WP_191875337.1">
    <property type="nucleotide sequence ID" value="NZ_BMTD01000010.1"/>
</dbReference>
<dbReference type="AlphaFoldDB" id="A0A918MCU0"/>
<organism evidence="1 2">
    <name type="scientific">Streptomyces filipinensis</name>
    <dbReference type="NCBI Taxonomy" id="66887"/>
    <lineage>
        <taxon>Bacteria</taxon>
        <taxon>Bacillati</taxon>
        <taxon>Actinomycetota</taxon>
        <taxon>Actinomycetes</taxon>
        <taxon>Kitasatosporales</taxon>
        <taxon>Streptomycetaceae</taxon>
        <taxon>Streptomyces</taxon>
    </lineage>
</organism>
<keyword evidence="2" id="KW-1185">Reference proteome</keyword>
<accession>A0A918MCU0</accession>
<gene>
    <name evidence="1" type="ORF">GCM10010260_45260</name>
</gene>
<name>A0A918MCU0_9ACTN</name>
<reference evidence="1" key="1">
    <citation type="journal article" date="2014" name="Int. J. Syst. Evol. Microbiol.">
        <title>Complete genome sequence of Corynebacterium casei LMG S-19264T (=DSM 44701T), isolated from a smear-ripened cheese.</title>
        <authorList>
            <consortium name="US DOE Joint Genome Institute (JGI-PGF)"/>
            <person name="Walter F."/>
            <person name="Albersmeier A."/>
            <person name="Kalinowski J."/>
            <person name="Ruckert C."/>
        </authorList>
    </citation>
    <scope>NUCLEOTIDE SEQUENCE</scope>
    <source>
        <strain evidence="1">JCM 4369</strain>
    </source>
</reference>
<dbReference type="InterPro" id="IPR011990">
    <property type="entry name" value="TPR-like_helical_dom_sf"/>
</dbReference>
<proteinExistence type="predicted"/>
<comment type="caution">
    <text evidence="1">The sequence shown here is derived from an EMBL/GenBank/DDBJ whole genome shotgun (WGS) entry which is preliminary data.</text>
</comment>
<dbReference type="Proteomes" id="UP000618795">
    <property type="component" value="Unassembled WGS sequence"/>
</dbReference>
<evidence type="ECO:0000313" key="1">
    <source>
        <dbReference type="EMBL" id="GGV03483.1"/>
    </source>
</evidence>
<dbReference type="EMBL" id="BMTD01000010">
    <property type="protein sequence ID" value="GGV03483.1"/>
    <property type="molecule type" value="Genomic_DNA"/>
</dbReference>